<evidence type="ECO:0000256" key="1">
    <source>
        <dbReference type="ARBA" id="ARBA00004370"/>
    </source>
</evidence>
<dbReference type="Pfam" id="PF10348">
    <property type="entry name" value="DUF2427"/>
    <property type="match status" value="1"/>
</dbReference>
<keyword evidence="6 7" id="KW-0472">Membrane</keyword>
<dbReference type="Gene3D" id="1.20.120.1770">
    <property type="match status" value="1"/>
</dbReference>
<feature type="transmembrane region" description="Helical" evidence="7">
    <location>
        <begin position="229"/>
        <end position="252"/>
    </location>
</feature>
<evidence type="ECO:0000256" key="7">
    <source>
        <dbReference type="SAM" id="Phobius"/>
    </source>
</evidence>
<feature type="transmembrane region" description="Helical" evidence="7">
    <location>
        <begin position="374"/>
        <end position="395"/>
    </location>
</feature>
<evidence type="ECO:0000256" key="8">
    <source>
        <dbReference type="SAM" id="SignalP"/>
    </source>
</evidence>
<dbReference type="InterPro" id="IPR015920">
    <property type="entry name" value="Cellobiose_DH-like_cyt"/>
</dbReference>
<evidence type="ECO:0000256" key="6">
    <source>
        <dbReference type="ARBA" id="ARBA00023136"/>
    </source>
</evidence>
<keyword evidence="5 7" id="KW-1133">Transmembrane helix</keyword>
<dbReference type="Proteomes" id="UP000503462">
    <property type="component" value="Chromosome 3"/>
</dbReference>
<keyword evidence="2" id="KW-0813">Transport</keyword>
<dbReference type="AlphaFoldDB" id="A0A6H0XW60"/>
<dbReference type="EMBL" id="CP051141">
    <property type="protein sequence ID" value="QIW98894.1"/>
    <property type="molecule type" value="Genomic_DNA"/>
</dbReference>
<feature type="transmembrane region" description="Helical" evidence="7">
    <location>
        <begin position="331"/>
        <end position="354"/>
    </location>
</feature>
<keyword evidence="4" id="KW-0249">Electron transport</keyword>
<evidence type="ECO:0000256" key="2">
    <source>
        <dbReference type="ARBA" id="ARBA00022448"/>
    </source>
</evidence>
<evidence type="ECO:0000259" key="10">
    <source>
        <dbReference type="SMART" id="SM00665"/>
    </source>
</evidence>
<feature type="transmembrane region" description="Helical" evidence="7">
    <location>
        <begin position="296"/>
        <end position="319"/>
    </location>
</feature>
<dbReference type="PANTHER" id="PTHR47797:SF1">
    <property type="entry name" value="CYTOCHROME B561 DOMAIN-CONTAINING PROTEIN-RELATED"/>
    <property type="match status" value="1"/>
</dbReference>
<dbReference type="SMART" id="SM00665">
    <property type="entry name" value="B561"/>
    <property type="match status" value="1"/>
</dbReference>
<keyword evidence="3 7" id="KW-0812">Transmembrane</keyword>
<gene>
    <name evidence="11" type="ORF">AMS68_004412</name>
</gene>
<dbReference type="InterPro" id="IPR005018">
    <property type="entry name" value="DOMON_domain"/>
</dbReference>
<evidence type="ECO:0000256" key="4">
    <source>
        <dbReference type="ARBA" id="ARBA00022982"/>
    </source>
</evidence>
<dbReference type="PANTHER" id="PTHR47797">
    <property type="entry name" value="DEHYDROGENASE, PUTATIVE (AFU_ORTHOLOGUE AFUA_8G05805)-RELATED"/>
    <property type="match status" value="1"/>
</dbReference>
<dbReference type="InterPro" id="IPR006593">
    <property type="entry name" value="Cyt_b561/ferric_Rdtase_TM"/>
</dbReference>
<evidence type="ECO:0000256" key="5">
    <source>
        <dbReference type="ARBA" id="ARBA00022989"/>
    </source>
</evidence>
<feature type="signal peptide" evidence="8">
    <location>
        <begin position="1"/>
        <end position="17"/>
    </location>
</feature>
<dbReference type="CDD" id="cd08760">
    <property type="entry name" value="Cyt_b561_FRRS1_like"/>
    <property type="match status" value="1"/>
</dbReference>
<organism evidence="11 12">
    <name type="scientific">Peltaster fructicola</name>
    <dbReference type="NCBI Taxonomy" id="286661"/>
    <lineage>
        <taxon>Eukaryota</taxon>
        <taxon>Fungi</taxon>
        <taxon>Dikarya</taxon>
        <taxon>Ascomycota</taxon>
        <taxon>Pezizomycotina</taxon>
        <taxon>Dothideomycetes</taxon>
        <taxon>Dothideomycetes incertae sedis</taxon>
        <taxon>Peltaster</taxon>
    </lineage>
</organism>
<evidence type="ECO:0000256" key="3">
    <source>
        <dbReference type="ARBA" id="ARBA00022692"/>
    </source>
</evidence>
<dbReference type="OrthoDB" id="19261at2759"/>
<proteinExistence type="predicted"/>
<feature type="transmembrane region" description="Helical" evidence="7">
    <location>
        <begin position="264"/>
        <end position="284"/>
    </location>
</feature>
<feature type="chain" id="PRO_5026341836" description="DOMON domain-containing protein" evidence="8">
    <location>
        <begin position="18"/>
        <end position="461"/>
    </location>
</feature>
<dbReference type="SMART" id="SM00664">
    <property type="entry name" value="DoH"/>
    <property type="match status" value="1"/>
</dbReference>
<dbReference type="Gene3D" id="2.60.40.1210">
    <property type="entry name" value="Cellobiose dehydrogenase, cytochrome domain"/>
    <property type="match status" value="1"/>
</dbReference>
<keyword evidence="8" id="KW-0732">Signal</keyword>
<feature type="domain" description="Cytochrome b561" evidence="10">
    <location>
        <begin position="230"/>
        <end position="351"/>
    </location>
</feature>
<comment type="subcellular location">
    <subcellularLocation>
        <location evidence="1">Membrane</location>
    </subcellularLocation>
</comment>
<evidence type="ECO:0000313" key="12">
    <source>
        <dbReference type="Proteomes" id="UP000503462"/>
    </source>
</evidence>
<feature type="domain" description="DOMON" evidence="9">
    <location>
        <begin position="65"/>
        <end position="164"/>
    </location>
</feature>
<reference evidence="11 12" key="1">
    <citation type="journal article" date="2016" name="Sci. Rep.">
        <title>Peltaster fructicola genome reveals evolution from an invasive phytopathogen to an ectophytic parasite.</title>
        <authorList>
            <person name="Xu C."/>
            <person name="Chen H."/>
            <person name="Gleason M.L."/>
            <person name="Xu J.R."/>
            <person name="Liu H."/>
            <person name="Zhang R."/>
            <person name="Sun G."/>
        </authorList>
    </citation>
    <scope>NUCLEOTIDE SEQUENCE [LARGE SCALE GENOMIC DNA]</scope>
    <source>
        <strain evidence="11 12">LNHT1506</strain>
    </source>
</reference>
<accession>A0A6H0XW60</accession>
<sequence length="461" mass="50203">MLFLLLPILTLLGSVLAQDVGARSTFIYNSTGAGTKGNYFLFTINIVKSTGDIYFHFDAPASGSWVGVGFGDKMQGTLMILAYPSQNTTGITISPRVGNYKSEPTYDSSIKVEKVWDSALRTPNTIDNNINQMYIDGVCRGCANRTGSILDLSNQRAPFIFATGPGTDMNTDDLAAPLKRHNFYGSFNLNLTAATSLNSGSVPPPVNGSYNYNGLGTTSTNKDTNAGPAIHAALMCIAWILIFPFGSLLLRFFNKVILHAVMQVIGLVFVFAAFCCGCYISMQYNRSKTFRSAHQVIGLILMFGLLVQLALGIVGHRIFKKTGSPAKFAKIHAILGSIMIVIAIINGGMGWGFGGKWFRCAADVADLSGNPWMNTIYAITVAAIGVLFLAARLTAHCCIRRRQKNKAESMPEYVGQDGYQYPQFTSAPKQPYANAMPMQTFQSTDSVPQYSYQQPHPRPMV</sequence>
<dbReference type="CDD" id="cd09630">
    <property type="entry name" value="CDH_like_cytochrome"/>
    <property type="match status" value="1"/>
</dbReference>
<name>A0A6H0XW60_9PEZI</name>
<dbReference type="GO" id="GO:0016020">
    <property type="term" value="C:membrane"/>
    <property type="evidence" value="ECO:0007669"/>
    <property type="project" value="UniProtKB-SubCell"/>
</dbReference>
<protein>
    <recommendedName>
        <fullName evidence="13">DOMON domain-containing protein</fullName>
    </recommendedName>
</protein>
<evidence type="ECO:0000259" key="9">
    <source>
        <dbReference type="SMART" id="SM00664"/>
    </source>
</evidence>
<keyword evidence="12" id="KW-1185">Reference proteome</keyword>
<evidence type="ECO:0008006" key="13">
    <source>
        <dbReference type="Google" id="ProtNLM"/>
    </source>
</evidence>
<dbReference type="InterPro" id="IPR018825">
    <property type="entry name" value="DUF2427"/>
</dbReference>
<dbReference type="SUPFAM" id="SSF49344">
    <property type="entry name" value="CBD9-like"/>
    <property type="match status" value="1"/>
</dbReference>
<evidence type="ECO:0000313" key="11">
    <source>
        <dbReference type="EMBL" id="QIW98894.1"/>
    </source>
</evidence>
<dbReference type="Pfam" id="PF16010">
    <property type="entry name" value="CDH-cyt"/>
    <property type="match status" value="1"/>
</dbReference>